<dbReference type="CDD" id="cd14014">
    <property type="entry name" value="STKc_PknB_like"/>
    <property type="match status" value="1"/>
</dbReference>
<dbReference type="GO" id="GO:0005524">
    <property type="term" value="F:ATP binding"/>
    <property type="evidence" value="ECO:0007669"/>
    <property type="project" value="UniProtKB-UniRule"/>
</dbReference>
<dbReference type="Pfam" id="PF00069">
    <property type="entry name" value="Pkinase"/>
    <property type="match status" value="1"/>
</dbReference>
<feature type="binding site" evidence="5">
    <location>
        <position position="45"/>
    </location>
    <ligand>
        <name>ATP</name>
        <dbReference type="ChEBI" id="CHEBI:30616"/>
    </ligand>
</feature>
<evidence type="ECO:0000256" key="4">
    <source>
        <dbReference type="ARBA" id="ARBA00022840"/>
    </source>
</evidence>
<gene>
    <name evidence="8" type="ORF">FRE64_15150</name>
</gene>
<dbReference type="Gene3D" id="1.10.510.10">
    <property type="entry name" value="Transferase(Phosphotransferase) domain 1"/>
    <property type="match status" value="1"/>
</dbReference>
<dbReference type="InterPro" id="IPR008271">
    <property type="entry name" value="Ser/Thr_kinase_AS"/>
</dbReference>
<keyword evidence="4 5" id="KW-0067">ATP-binding</keyword>
<dbReference type="Gene3D" id="3.30.200.20">
    <property type="entry name" value="Phosphorylase Kinase, domain 1"/>
    <property type="match status" value="1"/>
</dbReference>
<keyword evidence="2 5" id="KW-0547">Nucleotide-binding</keyword>
<evidence type="ECO:0000256" key="5">
    <source>
        <dbReference type="PROSITE-ProRule" id="PRU10141"/>
    </source>
</evidence>
<protein>
    <submittedName>
        <fullName evidence="8">Serine/threonine protein kinase</fullName>
    </submittedName>
</protein>
<dbReference type="KEGG" id="enn:FRE64_15150"/>
<sequence>MTEDHNEGRLLANRYRIIKLVGKGAMGQVYQAEDTVLGGLTVAIKFVAQTVLNERRRNRFEQEATICALLGEKSIHVVQVRDYGVDEYDIPFYAMEFLQGKGLNEVIKYRPLSLKRFLRLARQICLGLQCAHQGIYFKGELCSIIHRDIKPSNILIVEDSTLGELVKILDFGIAKLIQANSDQTHSFQGTLAYCSPEQMEGKELDNRSDIYSLGVMMYEMLTGEMPVLPENNSFGAWYQAHRYYFPEPIREDLRIPESLQNLIMQCLAKERDKRPQTMEDVLEGFTEIEKEIDQSQSSFDEVSTGSGDYGGTRPTQSATASDDQYYLNATWPSDKPRQKIVFPRLINSSKGTFPSLWVMLEKQDIENRLLSTRYNQFLFIPSPHPMVLWITALHNSKHGTRWLPCYLDLKTSMGQRTAKSLGELGFYRILFFGLESSDTCDHILTSTIASAQRKKLHDWAKSSQTLNSHASPQMSKQLLRKEFENLKSKIQFKLESLGTDAPSNVSGL</sequence>
<dbReference type="SMART" id="SM00220">
    <property type="entry name" value="S_TKc"/>
    <property type="match status" value="1"/>
</dbReference>
<evidence type="ECO:0000256" key="2">
    <source>
        <dbReference type="ARBA" id="ARBA00022741"/>
    </source>
</evidence>
<feature type="domain" description="Protein kinase" evidence="7">
    <location>
        <begin position="15"/>
        <end position="286"/>
    </location>
</feature>
<dbReference type="PROSITE" id="PS50011">
    <property type="entry name" value="PROTEIN_KINASE_DOM"/>
    <property type="match status" value="1"/>
</dbReference>
<name>A0A5B8NPE8_9CHRO</name>
<dbReference type="InterPro" id="IPR017441">
    <property type="entry name" value="Protein_kinase_ATP_BS"/>
</dbReference>
<keyword evidence="3 8" id="KW-0418">Kinase</keyword>
<dbReference type="PROSITE" id="PS00107">
    <property type="entry name" value="PROTEIN_KINASE_ATP"/>
    <property type="match status" value="1"/>
</dbReference>
<dbReference type="PANTHER" id="PTHR43289">
    <property type="entry name" value="MITOGEN-ACTIVATED PROTEIN KINASE KINASE KINASE 20-RELATED"/>
    <property type="match status" value="1"/>
</dbReference>
<dbReference type="GO" id="GO:0004674">
    <property type="term" value="F:protein serine/threonine kinase activity"/>
    <property type="evidence" value="ECO:0007669"/>
    <property type="project" value="UniProtKB-KW"/>
</dbReference>
<dbReference type="PROSITE" id="PS00108">
    <property type="entry name" value="PROTEIN_KINASE_ST"/>
    <property type="match status" value="1"/>
</dbReference>
<keyword evidence="1" id="KW-0808">Transferase</keyword>
<evidence type="ECO:0000313" key="9">
    <source>
        <dbReference type="Proteomes" id="UP000318453"/>
    </source>
</evidence>
<feature type="compositionally biased region" description="Polar residues" evidence="6">
    <location>
        <begin position="294"/>
        <end position="306"/>
    </location>
</feature>
<dbReference type="PANTHER" id="PTHR43289:SF34">
    <property type="entry name" value="SERINE_THREONINE-PROTEIN KINASE YBDM-RELATED"/>
    <property type="match status" value="1"/>
</dbReference>
<dbReference type="InterPro" id="IPR011009">
    <property type="entry name" value="Kinase-like_dom_sf"/>
</dbReference>
<dbReference type="AlphaFoldDB" id="A0A5B8NPE8"/>
<evidence type="ECO:0000256" key="3">
    <source>
        <dbReference type="ARBA" id="ARBA00022777"/>
    </source>
</evidence>
<dbReference type="EMBL" id="CP042326">
    <property type="protein sequence ID" value="QDZ41162.1"/>
    <property type="molecule type" value="Genomic_DNA"/>
</dbReference>
<proteinExistence type="predicted"/>
<accession>A0A5B8NPE8</accession>
<organism evidence="8 9">
    <name type="scientific">Euhalothece natronophila Z-M001</name>
    <dbReference type="NCBI Taxonomy" id="522448"/>
    <lineage>
        <taxon>Bacteria</taxon>
        <taxon>Bacillati</taxon>
        <taxon>Cyanobacteriota</taxon>
        <taxon>Cyanophyceae</taxon>
        <taxon>Oscillatoriophycideae</taxon>
        <taxon>Chroococcales</taxon>
        <taxon>Halothecacae</taxon>
        <taxon>Halothece cluster</taxon>
        <taxon>Euhalothece</taxon>
    </lineage>
</organism>
<keyword evidence="9" id="KW-1185">Reference proteome</keyword>
<dbReference type="Proteomes" id="UP000318453">
    <property type="component" value="Chromosome"/>
</dbReference>
<dbReference type="RefSeq" id="WP_146296998.1">
    <property type="nucleotide sequence ID" value="NZ_CP042326.1"/>
</dbReference>
<evidence type="ECO:0000256" key="1">
    <source>
        <dbReference type="ARBA" id="ARBA00022679"/>
    </source>
</evidence>
<dbReference type="InterPro" id="IPR000719">
    <property type="entry name" value="Prot_kinase_dom"/>
</dbReference>
<dbReference type="OrthoDB" id="9788659at2"/>
<keyword evidence="8" id="KW-0723">Serine/threonine-protein kinase</keyword>
<dbReference type="SUPFAM" id="SSF56112">
    <property type="entry name" value="Protein kinase-like (PK-like)"/>
    <property type="match status" value="1"/>
</dbReference>
<feature type="region of interest" description="Disordered" evidence="6">
    <location>
        <begin position="293"/>
        <end position="318"/>
    </location>
</feature>
<evidence type="ECO:0000313" key="8">
    <source>
        <dbReference type="EMBL" id="QDZ41162.1"/>
    </source>
</evidence>
<evidence type="ECO:0000256" key="6">
    <source>
        <dbReference type="SAM" id="MobiDB-lite"/>
    </source>
</evidence>
<evidence type="ECO:0000259" key="7">
    <source>
        <dbReference type="PROSITE" id="PS50011"/>
    </source>
</evidence>
<reference evidence="8" key="1">
    <citation type="submission" date="2019-08" db="EMBL/GenBank/DDBJ databases">
        <title>Carotenoids and Carotenoid Binding Proteins in the Halophilic Cyanobacterium Euhalothece sp. ZM00.</title>
        <authorList>
            <person name="Cho S.M."/>
            <person name="Song J.Y."/>
            <person name="Park Y.-I."/>
        </authorList>
    </citation>
    <scope>NUCLEOTIDE SEQUENCE [LARGE SCALE GENOMIC DNA]</scope>
    <source>
        <strain evidence="8">Z-M001</strain>
    </source>
</reference>